<dbReference type="Proteomes" id="UP000667802">
    <property type="component" value="Unassembled WGS sequence"/>
</dbReference>
<evidence type="ECO:0000313" key="3">
    <source>
        <dbReference type="Proteomes" id="UP000667802"/>
    </source>
</evidence>
<dbReference type="EMBL" id="JAALHA020000001">
    <property type="protein sequence ID" value="MDR9893857.1"/>
    <property type="molecule type" value="Genomic_DNA"/>
</dbReference>
<sequence length="63" mass="7468">MTDPNYKGNGKGEGWMPLFRIFRFLFGSWFESDPRTKRDIPTERRDIINDLDISEDNEENGEN</sequence>
<gene>
    <name evidence="2" type="ORF">G7B40_004615</name>
</gene>
<organism evidence="2 3">
    <name type="scientific">Aetokthonos hydrillicola Thurmond2011</name>
    <dbReference type="NCBI Taxonomy" id="2712845"/>
    <lineage>
        <taxon>Bacteria</taxon>
        <taxon>Bacillati</taxon>
        <taxon>Cyanobacteriota</taxon>
        <taxon>Cyanophyceae</taxon>
        <taxon>Nostocales</taxon>
        <taxon>Hapalosiphonaceae</taxon>
        <taxon>Aetokthonos</taxon>
    </lineage>
</organism>
<proteinExistence type="predicted"/>
<feature type="region of interest" description="Disordered" evidence="1">
    <location>
        <begin position="33"/>
        <end position="63"/>
    </location>
</feature>
<comment type="caution">
    <text evidence="2">The sequence shown here is derived from an EMBL/GenBank/DDBJ whole genome shotgun (WGS) entry which is preliminary data.</text>
</comment>
<keyword evidence="3" id="KW-1185">Reference proteome</keyword>
<feature type="compositionally biased region" description="Basic and acidic residues" evidence="1">
    <location>
        <begin position="33"/>
        <end position="48"/>
    </location>
</feature>
<evidence type="ECO:0000313" key="2">
    <source>
        <dbReference type="EMBL" id="MDR9893857.1"/>
    </source>
</evidence>
<name>A0AAP5I2D7_9CYAN</name>
<feature type="compositionally biased region" description="Acidic residues" evidence="1">
    <location>
        <begin position="52"/>
        <end position="63"/>
    </location>
</feature>
<dbReference type="AlphaFoldDB" id="A0AAP5I2D7"/>
<accession>A0AAP5I2D7</accession>
<protein>
    <submittedName>
        <fullName evidence="2">Uncharacterized protein</fullName>
    </submittedName>
</protein>
<evidence type="ECO:0000256" key="1">
    <source>
        <dbReference type="SAM" id="MobiDB-lite"/>
    </source>
</evidence>
<reference evidence="3" key="1">
    <citation type="journal article" date="2021" name="Science">
        <title>Hunting the eagle killer: A cyanobacterial neurotoxin causes vacuolar myelinopathy.</title>
        <authorList>
            <person name="Breinlinger S."/>
            <person name="Phillips T.J."/>
            <person name="Haram B.N."/>
            <person name="Mares J."/>
            <person name="Martinez Yerena J.A."/>
            <person name="Hrouzek P."/>
            <person name="Sobotka R."/>
            <person name="Henderson W.M."/>
            <person name="Schmieder P."/>
            <person name="Williams S.M."/>
            <person name="Lauderdale J.D."/>
            <person name="Wilde H.D."/>
            <person name="Gerrin W."/>
            <person name="Kust A."/>
            <person name="Washington J.W."/>
            <person name="Wagner C."/>
            <person name="Geier B."/>
            <person name="Liebeke M."/>
            <person name="Enke H."/>
            <person name="Niedermeyer T.H.J."/>
            <person name="Wilde S.B."/>
        </authorList>
    </citation>
    <scope>NUCLEOTIDE SEQUENCE [LARGE SCALE GENOMIC DNA]</scope>
    <source>
        <strain evidence="3">Thurmond2011</strain>
    </source>
</reference>